<dbReference type="EMBL" id="CP120997">
    <property type="protein sequence ID" value="WLQ35547.1"/>
    <property type="molecule type" value="Genomic_DNA"/>
</dbReference>
<dbReference type="RefSeq" id="WP_306056294.1">
    <property type="nucleotide sequence ID" value="NZ_CP120997.1"/>
</dbReference>
<organism evidence="1 2">
    <name type="scientific">Streptomyces castrisilvae</name>
    <dbReference type="NCBI Taxonomy" id="3033811"/>
    <lineage>
        <taxon>Bacteria</taxon>
        <taxon>Bacillati</taxon>
        <taxon>Actinomycetota</taxon>
        <taxon>Actinomycetes</taxon>
        <taxon>Kitasatosporales</taxon>
        <taxon>Streptomycetaceae</taxon>
        <taxon>Streptomyces</taxon>
    </lineage>
</organism>
<reference evidence="1 2" key="1">
    <citation type="submission" date="2023-03" db="EMBL/GenBank/DDBJ databases">
        <title>Isolation and description of six Streptomyces strains from soil environments, able to metabolize different microbial glucans.</title>
        <authorList>
            <person name="Widen T."/>
            <person name="Larsbrink J."/>
        </authorList>
    </citation>
    <scope>NUCLEOTIDE SEQUENCE [LARGE SCALE GENOMIC DNA]</scope>
    <source>
        <strain evidence="1 2">Mut1</strain>
    </source>
</reference>
<sequence>MLDLKKGQWRMFSGAGERIWLAIALYGVTTGLAEELAVPAGLDVAAARRAVDSYVTHLIDTGLLAPPGQEPHTPRWTVRRRHR</sequence>
<protein>
    <recommendedName>
        <fullName evidence="3">PqqD family protein</fullName>
    </recommendedName>
</protein>
<evidence type="ECO:0000313" key="1">
    <source>
        <dbReference type="EMBL" id="WLQ35547.1"/>
    </source>
</evidence>
<evidence type="ECO:0000313" key="2">
    <source>
        <dbReference type="Proteomes" id="UP001239522"/>
    </source>
</evidence>
<accession>A0ABY9HND4</accession>
<keyword evidence="2" id="KW-1185">Reference proteome</keyword>
<gene>
    <name evidence="1" type="ORF">P8A18_19940</name>
</gene>
<name>A0ABY9HND4_9ACTN</name>
<proteinExistence type="predicted"/>
<dbReference type="Proteomes" id="UP001239522">
    <property type="component" value="Chromosome"/>
</dbReference>
<evidence type="ECO:0008006" key="3">
    <source>
        <dbReference type="Google" id="ProtNLM"/>
    </source>
</evidence>